<dbReference type="EMBL" id="OP434455">
    <property type="protein sequence ID" value="UYL87639.1"/>
    <property type="molecule type" value="Genomic_DNA"/>
</dbReference>
<sequence length="74" mass="8145">MADPRVHVVHVTAEELRAERDAILREFPGLKSVDPAEFCCSGCVEHDIAEVYGFDAADAWQKLDGLNFLLGGDK</sequence>
<dbReference type="Proteomes" id="UP001164923">
    <property type="component" value="Segment"/>
</dbReference>
<protein>
    <submittedName>
        <fullName evidence="1">Uncharacterized protein</fullName>
    </submittedName>
</protein>
<gene>
    <name evidence="1" type="primary">34</name>
    <name evidence="1" type="ORF">SEA_VRESIDENCE_34</name>
</gene>
<organism evidence="1 2">
    <name type="scientific">Arthrobacter phage VResidence</name>
    <dbReference type="NCBI Taxonomy" id="2927294"/>
    <lineage>
        <taxon>Viruses</taxon>
        <taxon>Duplodnaviria</taxon>
        <taxon>Heunggongvirae</taxon>
        <taxon>Uroviricota</taxon>
        <taxon>Caudoviricetes</taxon>
        <taxon>Casidaviridae</taxon>
        <taxon>Manhattanvirus</taxon>
        <taxon>Manhattanvirus vresidence</taxon>
    </lineage>
</organism>
<keyword evidence="2" id="KW-1185">Reference proteome</keyword>
<evidence type="ECO:0000313" key="1">
    <source>
        <dbReference type="EMBL" id="UYL87639.1"/>
    </source>
</evidence>
<evidence type="ECO:0000313" key="2">
    <source>
        <dbReference type="Proteomes" id="UP001164923"/>
    </source>
</evidence>
<proteinExistence type="predicted"/>
<reference evidence="1" key="1">
    <citation type="submission" date="2024-06" db="EMBL/GenBank/DDBJ databases">
        <authorList>
            <person name="Hatch R.X."/>
            <person name="Arellano O.M."/>
            <person name="Sasaoka A.N."/>
            <person name="Stewart A.S."/>
            <person name="Velarde E.T."/>
            <person name="Garcia Costas A.M."/>
            <person name="Furlong K.P."/>
            <person name="Rudner A.D."/>
            <person name="Beyer A.R."/>
            <person name="Chong R.A."/>
            <person name="Edgington N.P."/>
            <person name="Freise A.C."/>
            <person name="Gibb B.P."/>
            <person name="Klyczek K.K."/>
            <person name="Swerdlow S.J."/>
            <person name="Garlena R.A."/>
            <person name="Russell D.A."/>
            <person name="Jacobs-Sera D."/>
            <person name="Hatfull G.F."/>
        </authorList>
    </citation>
    <scope>NUCLEOTIDE SEQUENCE</scope>
</reference>
<accession>A0A9X9P6T7</accession>
<name>A0A9X9P6T7_9CAUD</name>